<reference evidence="1" key="1">
    <citation type="journal article" date="2014" name="Front. Microbiol.">
        <title>High frequency of phylogenetically diverse reductive dehalogenase-homologous genes in deep subseafloor sedimentary metagenomes.</title>
        <authorList>
            <person name="Kawai M."/>
            <person name="Futagami T."/>
            <person name="Toyoda A."/>
            <person name="Takaki Y."/>
            <person name="Nishi S."/>
            <person name="Hori S."/>
            <person name="Arai W."/>
            <person name="Tsubouchi T."/>
            <person name="Morono Y."/>
            <person name="Uchiyama I."/>
            <person name="Ito T."/>
            <person name="Fujiyama A."/>
            <person name="Inagaki F."/>
            <person name="Takami H."/>
        </authorList>
    </citation>
    <scope>NUCLEOTIDE SEQUENCE</scope>
    <source>
        <strain evidence="1">Expedition CK06-06</strain>
    </source>
</reference>
<accession>X1TBF9</accession>
<protein>
    <submittedName>
        <fullName evidence="1">Uncharacterized protein</fullName>
    </submittedName>
</protein>
<name>X1TBF9_9ZZZZ</name>
<proteinExistence type="predicted"/>
<dbReference type="AlphaFoldDB" id="X1TBF9"/>
<sequence>GSIILIIGTSAPQGIMGILTKMCAKYSISKDNK</sequence>
<comment type="caution">
    <text evidence="1">The sequence shown here is derived from an EMBL/GenBank/DDBJ whole genome shotgun (WGS) entry which is preliminary data.</text>
</comment>
<evidence type="ECO:0000313" key="1">
    <source>
        <dbReference type="EMBL" id="GAI77359.1"/>
    </source>
</evidence>
<dbReference type="EMBL" id="BARW01007871">
    <property type="protein sequence ID" value="GAI77359.1"/>
    <property type="molecule type" value="Genomic_DNA"/>
</dbReference>
<gene>
    <name evidence="1" type="ORF">S12H4_16290</name>
</gene>
<feature type="non-terminal residue" evidence="1">
    <location>
        <position position="1"/>
    </location>
</feature>
<organism evidence="1">
    <name type="scientific">marine sediment metagenome</name>
    <dbReference type="NCBI Taxonomy" id="412755"/>
    <lineage>
        <taxon>unclassified sequences</taxon>
        <taxon>metagenomes</taxon>
        <taxon>ecological metagenomes</taxon>
    </lineage>
</organism>